<evidence type="ECO:0000313" key="2">
    <source>
        <dbReference type="Proteomes" id="UP001175271"/>
    </source>
</evidence>
<dbReference type="Gene3D" id="3.90.226.10">
    <property type="entry name" value="2-enoyl-CoA Hydratase, Chain A, domain 1"/>
    <property type="match status" value="1"/>
</dbReference>
<comment type="caution">
    <text evidence="1">The sequence shown here is derived from an EMBL/GenBank/DDBJ whole genome shotgun (WGS) entry which is preliminary data.</text>
</comment>
<protein>
    <submittedName>
        <fullName evidence="1">Uncharacterized protein</fullName>
    </submittedName>
</protein>
<keyword evidence="2" id="KW-1185">Reference proteome</keyword>
<dbReference type="Proteomes" id="UP001175271">
    <property type="component" value="Unassembled WGS sequence"/>
</dbReference>
<dbReference type="AlphaFoldDB" id="A0AA39LE84"/>
<gene>
    <name evidence="1" type="ORF">QR680_000539</name>
</gene>
<dbReference type="EMBL" id="JAUCMV010000005">
    <property type="protein sequence ID" value="KAK0394038.1"/>
    <property type="molecule type" value="Genomic_DNA"/>
</dbReference>
<organism evidence="1 2">
    <name type="scientific">Steinernema hermaphroditum</name>
    <dbReference type="NCBI Taxonomy" id="289476"/>
    <lineage>
        <taxon>Eukaryota</taxon>
        <taxon>Metazoa</taxon>
        <taxon>Ecdysozoa</taxon>
        <taxon>Nematoda</taxon>
        <taxon>Chromadorea</taxon>
        <taxon>Rhabditida</taxon>
        <taxon>Tylenchina</taxon>
        <taxon>Panagrolaimomorpha</taxon>
        <taxon>Strongyloidoidea</taxon>
        <taxon>Steinernematidae</taxon>
        <taxon>Steinernema</taxon>
    </lineage>
</organism>
<proteinExistence type="predicted"/>
<sequence length="136" mass="15332">MLSALVTQVFVRHLLVAHKDCTENDLCALLVTAAEGARSEMRVFIFIVGRVKTTLFGDENDELIPYSNARNIGTTYVYDFPTLFGTAVVDQWNTEKRNSLDLYKKQIALLSASRTQALASRQWEQTCGRSRINNEA</sequence>
<accession>A0AA39LE84</accession>
<evidence type="ECO:0000313" key="1">
    <source>
        <dbReference type="EMBL" id="KAK0394038.1"/>
    </source>
</evidence>
<name>A0AA39LE84_9BILA</name>
<reference evidence="1" key="1">
    <citation type="submission" date="2023-06" db="EMBL/GenBank/DDBJ databases">
        <title>Genomic analysis of the entomopathogenic nematode Steinernema hermaphroditum.</title>
        <authorList>
            <person name="Schwarz E.M."/>
            <person name="Heppert J.K."/>
            <person name="Baniya A."/>
            <person name="Schwartz H.T."/>
            <person name="Tan C.-H."/>
            <person name="Antoshechkin I."/>
            <person name="Sternberg P.W."/>
            <person name="Goodrich-Blair H."/>
            <person name="Dillman A.R."/>
        </authorList>
    </citation>
    <scope>NUCLEOTIDE SEQUENCE</scope>
    <source>
        <strain evidence="1">PS9179</strain>
        <tissue evidence="1">Whole animal</tissue>
    </source>
</reference>